<protein>
    <submittedName>
        <fullName evidence="10">Cytochrome c peroxidase</fullName>
    </submittedName>
</protein>
<dbReference type="Pfam" id="PF03150">
    <property type="entry name" value="CCP_MauG"/>
    <property type="match status" value="1"/>
</dbReference>
<evidence type="ECO:0000256" key="2">
    <source>
        <dbReference type="ARBA" id="ARBA00022617"/>
    </source>
</evidence>
<dbReference type="InParanoid" id="A0A1H9KA72"/>
<gene>
    <name evidence="10" type="ORF">SAMN05444359_12010</name>
</gene>
<dbReference type="PANTHER" id="PTHR30600:SF10">
    <property type="entry name" value="BLL6722 PROTEIN"/>
    <property type="match status" value="1"/>
</dbReference>
<dbReference type="InterPro" id="IPR036909">
    <property type="entry name" value="Cyt_c-like_dom_sf"/>
</dbReference>
<dbReference type="GO" id="GO:0004130">
    <property type="term" value="F:cytochrome-c peroxidase activity"/>
    <property type="evidence" value="ECO:0007669"/>
    <property type="project" value="TreeGrafter"/>
</dbReference>
<dbReference type="InterPro" id="IPR004852">
    <property type="entry name" value="Di-haem_cyt_c_peroxidsae"/>
</dbReference>
<organism evidence="10 11">
    <name type="scientific">Neolewinella agarilytica</name>
    <dbReference type="NCBI Taxonomy" id="478744"/>
    <lineage>
        <taxon>Bacteria</taxon>
        <taxon>Pseudomonadati</taxon>
        <taxon>Bacteroidota</taxon>
        <taxon>Saprospiria</taxon>
        <taxon>Saprospirales</taxon>
        <taxon>Lewinellaceae</taxon>
        <taxon>Neolewinella</taxon>
    </lineage>
</organism>
<evidence type="ECO:0000256" key="7">
    <source>
        <dbReference type="PROSITE-ProRule" id="PRU00433"/>
    </source>
</evidence>
<keyword evidence="10" id="KW-0575">Peroxidase</keyword>
<sequence>MTSFLSTLKFLLFVCAFAAAGHILRVPDAGTRATSLQTVLSSLDKKMAGELNLLDSSILHYQALANINTSSVEELRRAHLTTRQAYKKVEFLLAYAQPATIARHINGAPLPKTEPSVPEINVIAPSGLQTLDELVFADEIDRAAIKKLSHKLLGDYRLLHRQMKSLRLQHRHLFEGLQQQLVRSFTLGLTGFDTPSSGNALPEARVVFQTMAAYYSEYAPLVESKDSTTNALILTSLARARAMLAEGNFDSFDRLAFLRQVINPLTEALPDAQRLLNIESAGDYGDLPSPINPQADHLFDADWLNAEYYANFSSAAYSEQRQELGKLLFFDPILSNDLTSSCASCHRPELAFTDGYAKSLSTDGKGTLQRNSPTLINSVFAEKYFHDMREEFLERQVKHVVVDAHEFATDFVTIEERIRKSDDYRQLFKEAYANQPDYALSKWSISDALSHYVASLQGMNAEFDRYARGSSDELAPEVIRGFNLFMGKAACGTCHFAPTFNGLVPPQYLESESEVLGVPDSIVWEGAKLDPDPGRIANFRPADEAYFNAYAFKTPTVRNIAITAPYMHNGVYNTLEEVMDFYNRGGGAGIGIELDHQTLPPDPLGLQEDEISDIISFMKSLTDYEDLVEVPARLPSFDEVPAWNNRPIGGTPK</sequence>
<comment type="subcellular location">
    <subcellularLocation>
        <location evidence="1">Cell envelope</location>
    </subcellularLocation>
</comment>
<dbReference type="GO" id="GO:0009055">
    <property type="term" value="F:electron transfer activity"/>
    <property type="evidence" value="ECO:0007669"/>
    <property type="project" value="InterPro"/>
</dbReference>
<evidence type="ECO:0000256" key="4">
    <source>
        <dbReference type="ARBA" id="ARBA00022729"/>
    </source>
</evidence>
<reference evidence="11" key="1">
    <citation type="submission" date="2016-10" db="EMBL/GenBank/DDBJ databases">
        <authorList>
            <person name="Varghese N."/>
            <person name="Submissions S."/>
        </authorList>
    </citation>
    <scope>NUCLEOTIDE SEQUENCE [LARGE SCALE GENOMIC DNA]</scope>
    <source>
        <strain evidence="11">DSM 24740</strain>
    </source>
</reference>
<dbReference type="RefSeq" id="WP_090170598.1">
    <property type="nucleotide sequence ID" value="NZ_FOFB01000020.1"/>
</dbReference>
<keyword evidence="4 8" id="KW-0732">Signal</keyword>
<keyword evidence="5" id="KW-0560">Oxidoreductase</keyword>
<dbReference type="GO" id="GO:0020037">
    <property type="term" value="F:heme binding"/>
    <property type="evidence" value="ECO:0007669"/>
    <property type="project" value="InterPro"/>
</dbReference>
<keyword evidence="3 7" id="KW-0479">Metal-binding</keyword>
<name>A0A1H9KA72_9BACT</name>
<feature type="chain" id="PRO_5011486293" evidence="8">
    <location>
        <begin position="21"/>
        <end position="653"/>
    </location>
</feature>
<evidence type="ECO:0000256" key="5">
    <source>
        <dbReference type="ARBA" id="ARBA00023002"/>
    </source>
</evidence>
<dbReference type="InterPro" id="IPR009056">
    <property type="entry name" value="Cyt_c-like_dom"/>
</dbReference>
<evidence type="ECO:0000256" key="6">
    <source>
        <dbReference type="ARBA" id="ARBA00023004"/>
    </source>
</evidence>
<dbReference type="Gene3D" id="1.20.1420.20">
    <property type="entry name" value="M75 peptidase, HXXE motif"/>
    <property type="match status" value="1"/>
</dbReference>
<dbReference type="SUPFAM" id="SSF46626">
    <property type="entry name" value="Cytochrome c"/>
    <property type="match status" value="2"/>
</dbReference>
<dbReference type="AlphaFoldDB" id="A0A1H9KA72"/>
<feature type="domain" description="Cytochrome c" evidence="9">
    <location>
        <begin position="476"/>
        <end position="622"/>
    </location>
</feature>
<evidence type="ECO:0000256" key="8">
    <source>
        <dbReference type="SAM" id="SignalP"/>
    </source>
</evidence>
<dbReference type="OrthoDB" id="9805202at2"/>
<dbReference type="InterPro" id="IPR051395">
    <property type="entry name" value="Cytochrome_c_Peroxidase/MauG"/>
</dbReference>
<evidence type="ECO:0000256" key="1">
    <source>
        <dbReference type="ARBA" id="ARBA00004196"/>
    </source>
</evidence>
<evidence type="ECO:0000313" key="11">
    <source>
        <dbReference type="Proteomes" id="UP000199021"/>
    </source>
</evidence>
<dbReference type="PROSITE" id="PS51007">
    <property type="entry name" value="CYTC"/>
    <property type="match status" value="1"/>
</dbReference>
<keyword evidence="11" id="KW-1185">Reference proteome</keyword>
<dbReference type="PANTHER" id="PTHR30600">
    <property type="entry name" value="CYTOCHROME C PEROXIDASE-RELATED"/>
    <property type="match status" value="1"/>
</dbReference>
<dbReference type="Proteomes" id="UP000199021">
    <property type="component" value="Unassembled WGS sequence"/>
</dbReference>
<dbReference type="GO" id="GO:0046872">
    <property type="term" value="F:metal ion binding"/>
    <property type="evidence" value="ECO:0007669"/>
    <property type="project" value="UniProtKB-KW"/>
</dbReference>
<evidence type="ECO:0000313" key="10">
    <source>
        <dbReference type="EMBL" id="SEQ95827.1"/>
    </source>
</evidence>
<dbReference type="InterPro" id="IPR038352">
    <property type="entry name" value="Imelysin_sf"/>
</dbReference>
<dbReference type="EMBL" id="FOFB01000020">
    <property type="protein sequence ID" value="SEQ95827.1"/>
    <property type="molecule type" value="Genomic_DNA"/>
</dbReference>
<keyword evidence="6 7" id="KW-0408">Iron</keyword>
<dbReference type="GO" id="GO:0030313">
    <property type="term" value="C:cell envelope"/>
    <property type="evidence" value="ECO:0007669"/>
    <property type="project" value="UniProtKB-SubCell"/>
</dbReference>
<feature type="signal peptide" evidence="8">
    <location>
        <begin position="1"/>
        <end position="20"/>
    </location>
</feature>
<dbReference type="STRING" id="478744.SAMN05444359_12010"/>
<keyword evidence="2 7" id="KW-0349">Heme</keyword>
<accession>A0A1H9KA72</accession>
<evidence type="ECO:0000256" key="3">
    <source>
        <dbReference type="ARBA" id="ARBA00022723"/>
    </source>
</evidence>
<proteinExistence type="predicted"/>
<evidence type="ECO:0000259" key="9">
    <source>
        <dbReference type="PROSITE" id="PS51007"/>
    </source>
</evidence>
<dbReference type="Gene3D" id="1.10.760.10">
    <property type="entry name" value="Cytochrome c-like domain"/>
    <property type="match status" value="2"/>
</dbReference>